<dbReference type="InterPro" id="IPR012338">
    <property type="entry name" value="Beta-lactam/transpept-like"/>
</dbReference>
<accession>A0A512TPN4</accession>
<dbReference type="RefSeq" id="WP_003423723.1">
    <property type="nucleotide sequence ID" value="NZ_BKBC01000041.1"/>
</dbReference>
<organism evidence="2 4">
    <name type="scientific">Clostridium butyricum</name>
    <dbReference type="NCBI Taxonomy" id="1492"/>
    <lineage>
        <taxon>Bacteria</taxon>
        <taxon>Bacillati</taxon>
        <taxon>Bacillota</taxon>
        <taxon>Clostridia</taxon>
        <taxon>Eubacteriales</taxon>
        <taxon>Clostridiaceae</taxon>
        <taxon>Clostridium</taxon>
    </lineage>
</organism>
<dbReference type="SUPFAM" id="SSF56601">
    <property type="entry name" value="beta-lactamase/transpeptidase-like"/>
    <property type="match status" value="1"/>
</dbReference>
<reference evidence="2 4" key="1">
    <citation type="submission" date="2019-07" db="EMBL/GenBank/DDBJ databases">
        <title>Whole genome shotgun sequence of Clostridium butyricum NBRC 3858.</title>
        <authorList>
            <person name="Hosoyama A."/>
            <person name="Uohara A."/>
            <person name="Ohji S."/>
            <person name="Ichikawa N."/>
        </authorList>
    </citation>
    <scope>NUCLEOTIDE SEQUENCE [LARGE SCALE GENOMIC DNA]</scope>
    <source>
        <strain evidence="2 4">NBRC 3858</strain>
    </source>
</reference>
<gene>
    <name evidence="2" type="ORF">CBU02nite_26620</name>
    <name evidence="3" type="ORF">GND98_014695</name>
</gene>
<dbReference type="InterPro" id="IPR000871">
    <property type="entry name" value="Beta-lactam_class-A"/>
</dbReference>
<dbReference type="InterPro" id="IPR045155">
    <property type="entry name" value="Beta-lactam_cat"/>
</dbReference>
<reference evidence="3 5" key="2">
    <citation type="submission" date="2020-01" db="EMBL/GenBank/DDBJ databases">
        <title>Genome sequence of a 1,3-propanediol producer, Clostridium butyricum S3.</title>
        <authorList>
            <person name="Zhou J."/>
        </authorList>
    </citation>
    <scope>NUCLEOTIDE SEQUENCE [LARGE SCALE GENOMIC DNA]</scope>
    <source>
        <strain evidence="3 5">S3</strain>
    </source>
</reference>
<dbReference type="Gene3D" id="3.40.710.10">
    <property type="entry name" value="DD-peptidase/beta-lactamase superfamily"/>
    <property type="match status" value="1"/>
</dbReference>
<evidence type="ECO:0000259" key="1">
    <source>
        <dbReference type="Pfam" id="PF13354"/>
    </source>
</evidence>
<evidence type="ECO:0000313" key="5">
    <source>
        <dbReference type="Proteomes" id="UP000474042"/>
    </source>
</evidence>
<proteinExistence type="predicted"/>
<dbReference type="AlphaFoldDB" id="A0A512TPN4"/>
<dbReference type="GO" id="GO:0030655">
    <property type="term" value="P:beta-lactam antibiotic catabolic process"/>
    <property type="evidence" value="ECO:0007669"/>
    <property type="project" value="InterPro"/>
</dbReference>
<dbReference type="PANTHER" id="PTHR35333">
    <property type="entry name" value="BETA-LACTAMASE"/>
    <property type="match status" value="1"/>
</dbReference>
<evidence type="ECO:0000313" key="4">
    <source>
        <dbReference type="Proteomes" id="UP000321089"/>
    </source>
</evidence>
<evidence type="ECO:0000313" key="3">
    <source>
        <dbReference type="EMBL" id="NAS19085.1"/>
    </source>
</evidence>
<dbReference type="Proteomes" id="UP000474042">
    <property type="component" value="Unassembled WGS sequence"/>
</dbReference>
<dbReference type="EMBL" id="BKBC01000041">
    <property type="protein sequence ID" value="GEQ22156.1"/>
    <property type="molecule type" value="Genomic_DNA"/>
</dbReference>
<evidence type="ECO:0000313" key="2">
    <source>
        <dbReference type="EMBL" id="GEQ22156.1"/>
    </source>
</evidence>
<dbReference type="EMBL" id="WOFV02000055">
    <property type="protein sequence ID" value="NAS19085.1"/>
    <property type="molecule type" value="Genomic_DNA"/>
</dbReference>
<comment type="caution">
    <text evidence="2">The sequence shown here is derived from an EMBL/GenBank/DDBJ whole genome shotgun (WGS) entry which is preliminary data.</text>
</comment>
<dbReference type="Pfam" id="PF13354">
    <property type="entry name" value="Beta-lactamase2"/>
    <property type="match status" value="1"/>
</dbReference>
<protein>
    <submittedName>
        <fullName evidence="2">Serine hydrolase</fullName>
    </submittedName>
</protein>
<sequence length="267" mass="30748">MDIMELNEKIKEIINESGTDIGILVKDLTNDKVIVNYNENKSYVSASLIKIPIFIEALRRVDNMEIPLSKEFEIDKIQKVEYSVITEQDLDICTYEELMEWMIISSDNSATNVLIDILGLDNINNTVDKFSMNSTKLQRKMMDFKAIDEGKNNYTSLNDMLLLMEGLYRGNIEEKEICRRALETLKNQRDNSMLKRYIKDNVVLANKTGELDNLNNDVGIFYTKNIDYFIGVFAQNVNNNLEGCKIIGSISKVIYEYFLNGVNQLDL</sequence>
<keyword evidence="2" id="KW-0378">Hydrolase</keyword>
<dbReference type="GO" id="GO:0008800">
    <property type="term" value="F:beta-lactamase activity"/>
    <property type="evidence" value="ECO:0007669"/>
    <property type="project" value="InterPro"/>
</dbReference>
<dbReference type="PANTHER" id="PTHR35333:SF3">
    <property type="entry name" value="BETA-LACTAMASE-TYPE TRANSPEPTIDASE FOLD CONTAINING PROTEIN"/>
    <property type="match status" value="1"/>
</dbReference>
<dbReference type="GO" id="GO:0046677">
    <property type="term" value="P:response to antibiotic"/>
    <property type="evidence" value="ECO:0007669"/>
    <property type="project" value="InterPro"/>
</dbReference>
<feature type="domain" description="Beta-lactamase class A catalytic" evidence="1">
    <location>
        <begin position="22"/>
        <end position="233"/>
    </location>
</feature>
<name>A0A512TPN4_CLOBU</name>
<dbReference type="Proteomes" id="UP000321089">
    <property type="component" value="Unassembled WGS sequence"/>
</dbReference>